<keyword evidence="3" id="KW-0378">Hydrolase</keyword>
<dbReference type="PROSITE" id="PS51318">
    <property type="entry name" value="TAT"/>
    <property type="match status" value="1"/>
</dbReference>
<evidence type="ECO:0000256" key="1">
    <source>
        <dbReference type="SAM" id="MobiDB-lite"/>
    </source>
</evidence>
<dbReference type="AlphaFoldDB" id="A0A4R4VJ60"/>
<dbReference type="EMBL" id="SMKO01000051">
    <property type="protein sequence ID" value="TDD03837.1"/>
    <property type="molecule type" value="Genomic_DNA"/>
</dbReference>
<dbReference type="PANTHER" id="PTHR46825">
    <property type="entry name" value="D-ALANYL-D-ALANINE-CARBOXYPEPTIDASE/ENDOPEPTIDASE AMPH"/>
    <property type="match status" value="1"/>
</dbReference>
<protein>
    <submittedName>
        <fullName evidence="3">Class A beta-lactamase-related serine hydrolase</fullName>
    </submittedName>
</protein>
<evidence type="ECO:0000313" key="3">
    <source>
        <dbReference type="EMBL" id="TDD03837.1"/>
    </source>
</evidence>
<dbReference type="InterPro" id="IPR001466">
    <property type="entry name" value="Beta-lactam-related"/>
</dbReference>
<evidence type="ECO:0000313" key="4">
    <source>
        <dbReference type="Proteomes" id="UP000295258"/>
    </source>
</evidence>
<dbReference type="Proteomes" id="UP000295258">
    <property type="component" value="Unassembled WGS sequence"/>
</dbReference>
<dbReference type="InterPro" id="IPR012338">
    <property type="entry name" value="Beta-lactam/transpept-like"/>
</dbReference>
<keyword evidence="4" id="KW-1185">Reference proteome</keyword>
<dbReference type="GO" id="GO:0016787">
    <property type="term" value="F:hydrolase activity"/>
    <property type="evidence" value="ECO:0007669"/>
    <property type="project" value="UniProtKB-KW"/>
</dbReference>
<name>A0A4R4VJ60_9ACTN</name>
<comment type="caution">
    <text evidence="3">The sequence shown here is derived from an EMBL/GenBank/DDBJ whole genome shotgun (WGS) entry which is preliminary data.</text>
</comment>
<feature type="domain" description="Beta-lactamase-related" evidence="2">
    <location>
        <begin position="67"/>
        <end position="383"/>
    </location>
</feature>
<dbReference type="SUPFAM" id="SSF56601">
    <property type="entry name" value="beta-lactamase/transpeptidase-like"/>
    <property type="match status" value="1"/>
</dbReference>
<dbReference type="PANTHER" id="PTHR46825:SF9">
    <property type="entry name" value="BETA-LACTAMASE-RELATED DOMAIN-CONTAINING PROTEIN"/>
    <property type="match status" value="1"/>
</dbReference>
<reference evidence="3 4" key="1">
    <citation type="submission" date="2019-03" db="EMBL/GenBank/DDBJ databases">
        <title>Draft genome sequences of novel Actinobacteria.</title>
        <authorList>
            <person name="Sahin N."/>
            <person name="Ay H."/>
            <person name="Saygin H."/>
        </authorList>
    </citation>
    <scope>NUCLEOTIDE SEQUENCE [LARGE SCALE GENOMIC DNA]</scope>
    <source>
        <strain evidence="3 4">KC310</strain>
    </source>
</reference>
<organism evidence="3 4">
    <name type="scientific">Nonomuraea deserti</name>
    <dbReference type="NCBI Taxonomy" id="1848322"/>
    <lineage>
        <taxon>Bacteria</taxon>
        <taxon>Bacillati</taxon>
        <taxon>Actinomycetota</taxon>
        <taxon>Actinomycetes</taxon>
        <taxon>Streptosporangiales</taxon>
        <taxon>Streptosporangiaceae</taxon>
        <taxon>Nonomuraea</taxon>
    </lineage>
</organism>
<gene>
    <name evidence="3" type="ORF">E1292_20380</name>
</gene>
<accession>A0A4R4VJ60</accession>
<sequence>MERRSPVASRRSLLGVMGAAPFVVAGGMVAGPASAASSRRGRIPKELRPGGEYDRYLAARAKADEFSGTVLLVHRGRPVLERAYGMADKAGKVPNRKDTLFNLGSIGKCFTATALLQLVQRRKVALHEKLGAYLDGFPAEVAGNVTVHQLLTHTSGVGRPPKQSGPPDQEEQDWDSVEEVWEGTLKAIRPLPTQFTPGTRYQYSNDGFVVLGAIVAEVSGQNYYDYVRKHVFAPAGMKRTDFYTRPQILAADDIAHSYTTDRRTGERYDFTASERAPFVGLPAGGSYSTTGELLKFVQALQEDGKLLDHATVEMATSGKTVVPPEEGQDPLLLCSHYGYGFAANIFDGRRLFGHTGGGPGVGDTYNVYPDLDWVSVTLGNYDSTWTKPILHLERRLITGN</sequence>
<dbReference type="Gene3D" id="3.40.710.10">
    <property type="entry name" value="DD-peptidase/beta-lactamase superfamily"/>
    <property type="match status" value="1"/>
</dbReference>
<feature type="region of interest" description="Disordered" evidence="1">
    <location>
        <begin position="154"/>
        <end position="174"/>
    </location>
</feature>
<dbReference type="InterPro" id="IPR050491">
    <property type="entry name" value="AmpC-like"/>
</dbReference>
<proteinExistence type="predicted"/>
<dbReference type="Pfam" id="PF00144">
    <property type="entry name" value="Beta-lactamase"/>
    <property type="match status" value="1"/>
</dbReference>
<evidence type="ECO:0000259" key="2">
    <source>
        <dbReference type="Pfam" id="PF00144"/>
    </source>
</evidence>
<dbReference type="InterPro" id="IPR006311">
    <property type="entry name" value="TAT_signal"/>
</dbReference>